<evidence type="ECO:0000259" key="2">
    <source>
        <dbReference type="SMART" id="SM00829"/>
    </source>
</evidence>
<feature type="domain" description="Enoyl reductase (ER)" evidence="2">
    <location>
        <begin position="10"/>
        <end position="337"/>
    </location>
</feature>
<dbReference type="Gene3D" id="3.90.180.10">
    <property type="entry name" value="Medium-chain alcohol dehydrogenases, catalytic domain"/>
    <property type="match status" value="1"/>
</dbReference>
<name>A0ABV1KGY7_9PSEU</name>
<keyword evidence="1" id="KW-0521">NADP</keyword>
<evidence type="ECO:0000256" key="1">
    <source>
        <dbReference type="ARBA" id="ARBA00022857"/>
    </source>
</evidence>
<gene>
    <name evidence="3" type="ORF">WIS52_24895</name>
</gene>
<dbReference type="SUPFAM" id="SSF50129">
    <property type="entry name" value="GroES-like"/>
    <property type="match status" value="1"/>
</dbReference>
<dbReference type="InterPro" id="IPR011032">
    <property type="entry name" value="GroES-like_sf"/>
</dbReference>
<dbReference type="PANTHER" id="PTHR44154:SF1">
    <property type="entry name" value="QUINONE OXIDOREDUCTASE"/>
    <property type="match status" value="1"/>
</dbReference>
<comment type="caution">
    <text evidence="3">The sequence shown here is derived from an EMBL/GenBank/DDBJ whole genome shotgun (WGS) entry which is preliminary data.</text>
</comment>
<dbReference type="InterPro" id="IPR036291">
    <property type="entry name" value="NAD(P)-bd_dom_sf"/>
</dbReference>
<dbReference type="Gene3D" id="3.40.50.720">
    <property type="entry name" value="NAD(P)-binding Rossmann-like Domain"/>
    <property type="match status" value="1"/>
</dbReference>
<sequence length="339" mass="34455">MQAIVVDRFGGPEVLQVRDVPAPAPATGEVLLDVEAAGVLWIDTAIRRGDAPHAHRAVPPYVPGGTVAGTVTGLGAGVGPDLLGRRVVARAPAGGYAERVAVRTDELTAVPDGLDLPSAAALAGDGAVALALLERTPVRPGEHVLVLPAAGAAGSLLVQLVTAAGGRVIGGARGTARQDLVRALGAEHVVGHSAARNHSAGGPHGDQGTCAARGWMAEVHALVPRGLDVVFDGVGGDVGRSAAWLVADGGRYSSYGTADGRPVVVGSAETRSRRLTVAGIDQLAGFAAERPRRVREVLARASRGELRAVVGATYSLAEAAHAHADLEQRRATGKILLRP</sequence>
<proteinExistence type="predicted"/>
<dbReference type="Pfam" id="PF08240">
    <property type="entry name" value="ADH_N"/>
    <property type="match status" value="1"/>
</dbReference>
<dbReference type="Proteomes" id="UP001494902">
    <property type="component" value="Unassembled WGS sequence"/>
</dbReference>
<dbReference type="InterPro" id="IPR020843">
    <property type="entry name" value="ER"/>
</dbReference>
<keyword evidence="4" id="KW-1185">Reference proteome</keyword>
<dbReference type="InterPro" id="IPR013154">
    <property type="entry name" value="ADH-like_N"/>
</dbReference>
<dbReference type="InterPro" id="IPR051603">
    <property type="entry name" value="Zinc-ADH_QOR/CCCR"/>
</dbReference>
<dbReference type="SMART" id="SM00829">
    <property type="entry name" value="PKS_ER"/>
    <property type="match status" value="1"/>
</dbReference>
<accession>A0ABV1KGY7</accession>
<evidence type="ECO:0000313" key="3">
    <source>
        <dbReference type="EMBL" id="MEQ3553724.1"/>
    </source>
</evidence>
<protein>
    <submittedName>
        <fullName evidence="3">Zinc-binding dehydrogenase</fullName>
    </submittedName>
</protein>
<dbReference type="EMBL" id="JBEDNQ010000011">
    <property type="protein sequence ID" value="MEQ3553724.1"/>
    <property type="molecule type" value="Genomic_DNA"/>
</dbReference>
<dbReference type="Pfam" id="PF13602">
    <property type="entry name" value="ADH_zinc_N_2"/>
    <property type="match status" value="1"/>
</dbReference>
<reference evidence="3 4" key="1">
    <citation type="submission" date="2024-03" db="EMBL/GenBank/DDBJ databases">
        <title>Draft genome sequence of Pseudonocardia nematodicida JCM 31783.</title>
        <authorList>
            <person name="Butdee W."/>
            <person name="Duangmal K."/>
        </authorList>
    </citation>
    <scope>NUCLEOTIDE SEQUENCE [LARGE SCALE GENOMIC DNA]</scope>
    <source>
        <strain evidence="3 4">JCM 31783</strain>
    </source>
</reference>
<evidence type="ECO:0000313" key="4">
    <source>
        <dbReference type="Proteomes" id="UP001494902"/>
    </source>
</evidence>
<organism evidence="3 4">
    <name type="scientific">Pseudonocardia nematodicida</name>
    <dbReference type="NCBI Taxonomy" id="1206997"/>
    <lineage>
        <taxon>Bacteria</taxon>
        <taxon>Bacillati</taxon>
        <taxon>Actinomycetota</taxon>
        <taxon>Actinomycetes</taxon>
        <taxon>Pseudonocardiales</taxon>
        <taxon>Pseudonocardiaceae</taxon>
        <taxon>Pseudonocardia</taxon>
    </lineage>
</organism>
<dbReference type="PANTHER" id="PTHR44154">
    <property type="entry name" value="QUINONE OXIDOREDUCTASE"/>
    <property type="match status" value="1"/>
</dbReference>
<dbReference type="RefSeq" id="WP_349300787.1">
    <property type="nucleotide sequence ID" value="NZ_JBEDNQ010000011.1"/>
</dbReference>
<dbReference type="SUPFAM" id="SSF51735">
    <property type="entry name" value="NAD(P)-binding Rossmann-fold domains"/>
    <property type="match status" value="1"/>
</dbReference>